<protein>
    <recommendedName>
        <fullName evidence="4">ribose-5-phosphate isomerase</fullName>
        <ecNumber evidence="4">5.3.1.6</ecNumber>
    </recommendedName>
</protein>
<dbReference type="Gene3D" id="3.30.70.260">
    <property type="match status" value="1"/>
</dbReference>
<dbReference type="InterPro" id="IPR037171">
    <property type="entry name" value="NagB/RpiA_transferase-like"/>
</dbReference>
<dbReference type="Gene3D" id="3.40.50.1360">
    <property type="match status" value="1"/>
</dbReference>
<keyword evidence="7" id="KW-1185">Reference proteome</keyword>
<comment type="caution">
    <text evidence="6">The sequence shown here is derived from an EMBL/GenBank/DDBJ whole genome shotgun (WGS) entry which is preliminary data.</text>
</comment>
<dbReference type="Pfam" id="PF06026">
    <property type="entry name" value="Rib_5-P_isom_A"/>
    <property type="match status" value="1"/>
</dbReference>
<keyword evidence="5 6" id="KW-0413">Isomerase</keyword>
<sequence length="240" mass="26546">MDFQSLIENAAAKAVESNIASDSLVGLGTGRSANAATRYIAQLLKEGKIQNVTGVPTSNVTQVLANDLDIKIASLGACNFINVAFDGADAVDDKLNLIKGRGGALYREKLIEQKAQKLIIIVDESKLAGERHIFDVCPVPIEIVDFGHELVVEHICDRLHQWIRTHKIRRDDSGSNYKTDNGNVILDVVFNPCNINSVDKILSEQWIRDGIRRLCHTVPSIMATGTLWMSLRFHLQIQMS</sequence>
<dbReference type="SUPFAM" id="SSF100950">
    <property type="entry name" value="NagB/RpiA/CoA transferase-like"/>
    <property type="match status" value="1"/>
</dbReference>
<dbReference type="AlphaFoldDB" id="A0AAD9UNM6"/>
<comment type="catalytic activity">
    <reaction evidence="1">
        <text>aldehydo-D-ribose 5-phosphate = D-ribulose 5-phosphate</text>
        <dbReference type="Rhea" id="RHEA:14657"/>
        <dbReference type="ChEBI" id="CHEBI:58121"/>
        <dbReference type="ChEBI" id="CHEBI:58273"/>
        <dbReference type="EC" id="5.3.1.6"/>
    </reaction>
</comment>
<dbReference type="NCBIfam" id="TIGR00021">
    <property type="entry name" value="rpiA"/>
    <property type="match status" value="1"/>
</dbReference>
<gene>
    <name evidence="6" type="ORF">BdWA1_002673</name>
</gene>
<evidence type="ECO:0000256" key="4">
    <source>
        <dbReference type="ARBA" id="ARBA00011959"/>
    </source>
</evidence>
<dbReference type="RefSeq" id="XP_067802916.1">
    <property type="nucleotide sequence ID" value="XM_067947694.1"/>
</dbReference>
<accession>A0AAD9UNM6</accession>
<name>A0AAD9UNM6_9APIC</name>
<evidence type="ECO:0000256" key="2">
    <source>
        <dbReference type="ARBA" id="ARBA00004988"/>
    </source>
</evidence>
<dbReference type="InterPro" id="IPR004788">
    <property type="entry name" value="Ribose5P_isomerase_type_A"/>
</dbReference>
<dbReference type="CDD" id="cd01398">
    <property type="entry name" value="RPI_A"/>
    <property type="match status" value="1"/>
</dbReference>
<dbReference type="EC" id="5.3.1.6" evidence="4"/>
<organism evidence="6 7">
    <name type="scientific">Babesia duncani</name>
    <dbReference type="NCBI Taxonomy" id="323732"/>
    <lineage>
        <taxon>Eukaryota</taxon>
        <taxon>Sar</taxon>
        <taxon>Alveolata</taxon>
        <taxon>Apicomplexa</taxon>
        <taxon>Aconoidasida</taxon>
        <taxon>Piroplasmida</taxon>
        <taxon>Babesiidae</taxon>
        <taxon>Babesia</taxon>
    </lineage>
</organism>
<dbReference type="GO" id="GO:0004751">
    <property type="term" value="F:ribose-5-phosphate isomerase activity"/>
    <property type="evidence" value="ECO:0007669"/>
    <property type="project" value="UniProtKB-EC"/>
</dbReference>
<evidence type="ECO:0000313" key="6">
    <source>
        <dbReference type="EMBL" id="KAK2196074.1"/>
    </source>
</evidence>
<evidence type="ECO:0000256" key="1">
    <source>
        <dbReference type="ARBA" id="ARBA00001713"/>
    </source>
</evidence>
<proteinExistence type="inferred from homology"/>
<comment type="pathway">
    <text evidence="2">Carbohydrate degradation; pentose phosphate pathway; D-ribose 5-phosphate from D-ribulose 5-phosphate (non-oxidative stage): step 1/1.</text>
</comment>
<evidence type="ECO:0000313" key="7">
    <source>
        <dbReference type="Proteomes" id="UP001214638"/>
    </source>
</evidence>
<dbReference type="GO" id="GO:0009052">
    <property type="term" value="P:pentose-phosphate shunt, non-oxidative branch"/>
    <property type="evidence" value="ECO:0007669"/>
    <property type="project" value="InterPro"/>
</dbReference>
<evidence type="ECO:0000256" key="5">
    <source>
        <dbReference type="ARBA" id="ARBA00023235"/>
    </source>
</evidence>
<dbReference type="PANTHER" id="PTHR43748">
    <property type="entry name" value="RIBOSE-5-PHOSPHATE ISOMERASE 3, CHLOROPLASTIC-RELATED"/>
    <property type="match status" value="1"/>
</dbReference>
<dbReference type="InterPro" id="IPR050262">
    <property type="entry name" value="Ribose-5P_isomerase"/>
</dbReference>
<dbReference type="EMBL" id="JALLKP010000003">
    <property type="protein sequence ID" value="KAK2196074.1"/>
    <property type="molecule type" value="Genomic_DNA"/>
</dbReference>
<dbReference type="KEGG" id="bdw:94336970"/>
<reference evidence="6" key="1">
    <citation type="journal article" date="2023" name="Nat. Microbiol.">
        <title>Babesia duncani multi-omics identifies virulence factors and drug targets.</title>
        <authorList>
            <person name="Singh P."/>
            <person name="Lonardi S."/>
            <person name="Liang Q."/>
            <person name="Vydyam P."/>
            <person name="Khabirova E."/>
            <person name="Fang T."/>
            <person name="Gihaz S."/>
            <person name="Thekkiniath J."/>
            <person name="Munshi M."/>
            <person name="Abel S."/>
            <person name="Ciampossin L."/>
            <person name="Batugedara G."/>
            <person name="Gupta M."/>
            <person name="Lu X.M."/>
            <person name="Lenz T."/>
            <person name="Chakravarty S."/>
            <person name="Cornillot E."/>
            <person name="Hu Y."/>
            <person name="Ma W."/>
            <person name="Gonzalez L.M."/>
            <person name="Sanchez S."/>
            <person name="Estrada K."/>
            <person name="Sanchez-Flores A."/>
            <person name="Montero E."/>
            <person name="Harb O.S."/>
            <person name="Le Roch K.G."/>
            <person name="Mamoun C.B."/>
        </authorList>
    </citation>
    <scope>NUCLEOTIDE SEQUENCE</scope>
    <source>
        <strain evidence="6">WA1</strain>
    </source>
</reference>
<dbReference type="GeneID" id="94336970"/>
<evidence type="ECO:0000256" key="3">
    <source>
        <dbReference type="ARBA" id="ARBA00008088"/>
    </source>
</evidence>
<comment type="similarity">
    <text evidence="3">Belongs to the ribose 5-phosphate isomerase family.</text>
</comment>
<dbReference type="Proteomes" id="UP001214638">
    <property type="component" value="Unassembled WGS sequence"/>
</dbReference>
<dbReference type="PANTHER" id="PTHR43748:SF3">
    <property type="entry name" value="RIBOSE-5-PHOSPHATE ISOMERASE 3, CHLOROPLASTIC-RELATED"/>
    <property type="match status" value="1"/>
</dbReference>